<keyword evidence="1" id="KW-0326">Glycosidase</keyword>
<sequence length="349" mass="36646">MERAHGRALAGWTAVVGLVVALLLAPSSSGAGSNPSLEVTPGSGSYGGQRVHWQGNIGSTGVQEVHLQRRGNPAAAWADVPDSTFRTRADGSFDFDFPAPAMNGVYFRVAGARGATPAHRFETVHQDVEVAVVPSDPSAAEVPLPRGFAVVGEAYSLVADTTRAAAGERKPVLAGRKVVVQVRRGEVWSDVATGSLGRDGTVDVGRFGPGALPQTDGFHRVVLADWTEDGDRVGWFPSLPLRVRLVHRPRPLGALVAVAAANRVVLTWIAPADEERAAIVVARRSGRDSEDPSAAYPSQVVARLGAAVGTYVDLDVDPGRTYKYAVYAVSDEGVYSAVPVRVQTTVGAG</sequence>
<evidence type="ECO:0000256" key="1">
    <source>
        <dbReference type="ARBA" id="ARBA00023295"/>
    </source>
</evidence>
<feature type="region of interest" description="Disordered" evidence="3">
    <location>
        <begin position="29"/>
        <end position="51"/>
    </location>
</feature>
<dbReference type="InterPro" id="IPR003961">
    <property type="entry name" value="FN3_dom"/>
</dbReference>
<evidence type="ECO:0000313" key="5">
    <source>
        <dbReference type="EMBL" id="PWN02507.1"/>
    </source>
</evidence>
<dbReference type="GO" id="GO:0016798">
    <property type="term" value="F:hydrolase activity, acting on glycosyl bonds"/>
    <property type="evidence" value="ECO:0007669"/>
    <property type="project" value="UniProtKB-KW"/>
</dbReference>
<evidence type="ECO:0000313" key="6">
    <source>
        <dbReference type="Proteomes" id="UP000245507"/>
    </source>
</evidence>
<dbReference type="InterPro" id="IPR036116">
    <property type="entry name" value="FN3_sf"/>
</dbReference>
<accession>A0A316TDQ8</accession>
<dbReference type="PROSITE" id="PS50853">
    <property type="entry name" value="FN3"/>
    <property type="match status" value="1"/>
</dbReference>
<feature type="domain" description="Fibronectin type-III" evidence="4">
    <location>
        <begin position="248"/>
        <end position="348"/>
    </location>
</feature>
<dbReference type="OrthoDB" id="273319at2"/>
<dbReference type="RefSeq" id="WP_109694102.1">
    <property type="nucleotide sequence ID" value="NZ_QGDD01000005.1"/>
</dbReference>
<evidence type="ECO:0000259" key="4">
    <source>
        <dbReference type="PROSITE" id="PS50853"/>
    </source>
</evidence>
<keyword evidence="2" id="KW-0624">Polysaccharide degradation</keyword>
<dbReference type="GO" id="GO:0000272">
    <property type="term" value="P:polysaccharide catabolic process"/>
    <property type="evidence" value="ECO:0007669"/>
    <property type="project" value="UniProtKB-KW"/>
</dbReference>
<evidence type="ECO:0000256" key="2">
    <source>
        <dbReference type="ARBA" id="ARBA00023326"/>
    </source>
</evidence>
<protein>
    <recommendedName>
        <fullName evidence="4">Fibronectin type-III domain-containing protein</fullName>
    </recommendedName>
</protein>
<dbReference type="AlphaFoldDB" id="A0A316TDQ8"/>
<organism evidence="5 6">
    <name type="scientific">Nocardioides silvaticus</name>
    <dbReference type="NCBI Taxonomy" id="2201891"/>
    <lineage>
        <taxon>Bacteria</taxon>
        <taxon>Bacillati</taxon>
        <taxon>Actinomycetota</taxon>
        <taxon>Actinomycetes</taxon>
        <taxon>Propionibacteriales</taxon>
        <taxon>Nocardioidaceae</taxon>
        <taxon>Nocardioides</taxon>
    </lineage>
</organism>
<dbReference type="InterPro" id="IPR013783">
    <property type="entry name" value="Ig-like_fold"/>
</dbReference>
<dbReference type="SUPFAM" id="SSF49265">
    <property type="entry name" value="Fibronectin type III"/>
    <property type="match status" value="1"/>
</dbReference>
<dbReference type="EMBL" id="QGDD01000005">
    <property type="protein sequence ID" value="PWN02507.1"/>
    <property type="molecule type" value="Genomic_DNA"/>
</dbReference>
<keyword evidence="6" id="KW-1185">Reference proteome</keyword>
<gene>
    <name evidence="5" type="ORF">DJ010_12270</name>
</gene>
<proteinExistence type="predicted"/>
<comment type="caution">
    <text evidence="5">The sequence shown here is derived from an EMBL/GenBank/DDBJ whole genome shotgun (WGS) entry which is preliminary data.</text>
</comment>
<dbReference type="Proteomes" id="UP000245507">
    <property type="component" value="Unassembled WGS sequence"/>
</dbReference>
<keyword evidence="1" id="KW-0378">Hydrolase</keyword>
<keyword evidence="2" id="KW-0119">Carbohydrate metabolism</keyword>
<dbReference type="Gene3D" id="2.60.40.10">
    <property type="entry name" value="Immunoglobulins"/>
    <property type="match status" value="1"/>
</dbReference>
<reference evidence="5 6" key="1">
    <citation type="submission" date="2018-05" db="EMBL/GenBank/DDBJ databases">
        <title>Nocardioides silvaticus genome.</title>
        <authorList>
            <person name="Li C."/>
            <person name="Wang G."/>
        </authorList>
    </citation>
    <scope>NUCLEOTIDE SEQUENCE [LARGE SCALE GENOMIC DNA]</scope>
    <source>
        <strain evidence="5 6">CCTCC AB 2018079</strain>
    </source>
</reference>
<evidence type="ECO:0000256" key="3">
    <source>
        <dbReference type="SAM" id="MobiDB-lite"/>
    </source>
</evidence>
<name>A0A316TDQ8_9ACTN</name>